<reference evidence="1 2" key="1">
    <citation type="journal article" date="2016" name="Mol. Biol. Evol.">
        <title>Comparative Genomics of Early-Diverging Mushroom-Forming Fungi Provides Insights into the Origins of Lignocellulose Decay Capabilities.</title>
        <authorList>
            <person name="Nagy L.G."/>
            <person name="Riley R."/>
            <person name="Tritt A."/>
            <person name="Adam C."/>
            <person name="Daum C."/>
            <person name="Floudas D."/>
            <person name="Sun H."/>
            <person name="Yadav J.S."/>
            <person name="Pangilinan J."/>
            <person name="Larsson K.H."/>
            <person name="Matsuura K."/>
            <person name="Barry K."/>
            <person name="Labutti K."/>
            <person name="Kuo R."/>
            <person name="Ohm R.A."/>
            <person name="Bhattacharya S.S."/>
            <person name="Shirouzu T."/>
            <person name="Yoshinaga Y."/>
            <person name="Martin F.M."/>
            <person name="Grigoriev I.V."/>
            <person name="Hibbett D.S."/>
        </authorList>
    </citation>
    <scope>NUCLEOTIDE SEQUENCE [LARGE SCALE GENOMIC DNA]</scope>
    <source>
        <strain evidence="1 2">L-15889</strain>
    </source>
</reference>
<keyword evidence="2" id="KW-1185">Reference proteome</keyword>
<accession>A0A165NIQ9</accession>
<organism evidence="1 2">
    <name type="scientific">Daedalea quercina L-15889</name>
    <dbReference type="NCBI Taxonomy" id="1314783"/>
    <lineage>
        <taxon>Eukaryota</taxon>
        <taxon>Fungi</taxon>
        <taxon>Dikarya</taxon>
        <taxon>Basidiomycota</taxon>
        <taxon>Agaricomycotina</taxon>
        <taxon>Agaricomycetes</taxon>
        <taxon>Polyporales</taxon>
        <taxon>Fomitopsis</taxon>
    </lineage>
</organism>
<dbReference type="EMBL" id="KV429081">
    <property type="protein sequence ID" value="KZT67013.1"/>
    <property type="molecule type" value="Genomic_DNA"/>
</dbReference>
<name>A0A165NIQ9_9APHY</name>
<evidence type="ECO:0000313" key="1">
    <source>
        <dbReference type="EMBL" id="KZT67013.1"/>
    </source>
</evidence>
<dbReference type="AlphaFoldDB" id="A0A165NIQ9"/>
<proteinExistence type="predicted"/>
<sequence length="123" mass="13603">METYLMGPSMAIQVDAHQIIPLISYQDPPRGASNLIIPRQSAYHLWPGPRAAAGPRRRDVLPPFGEEEQLALVQRVASLLSPLPGSLIFGCHFTTHDTGSRDLPLFRENDPGVHRVFSHSPES</sequence>
<gene>
    <name evidence="1" type="ORF">DAEQUDRAFT_813163</name>
</gene>
<dbReference type="OrthoDB" id="2094832at2759"/>
<protein>
    <submittedName>
        <fullName evidence="1">Uncharacterized protein</fullName>
    </submittedName>
</protein>
<dbReference type="Proteomes" id="UP000076727">
    <property type="component" value="Unassembled WGS sequence"/>
</dbReference>
<evidence type="ECO:0000313" key="2">
    <source>
        <dbReference type="Proteomes" id="UP000076727"/>
    </source>
</evidence>